<keyword evidence="1" id="KW-0677">Repeat</keyword>
<dbReference type="Gene3D" id="1.20.58.60">
    <property type="match status" value="2"/>
</dbReference>
<dbReference type="PANTHER" id="PTHR11915">
    <property type="entry name" value="SPECTRIN/FILAMIN RELATED CYTOSKELETAL PROTEIN"/>
    <property type="match status" value="1"/>
</dbReference>
<evidence type="ECO:0000313" key="2">
    <source>
        <dbReference type="EMBL" id="KAG8234832.1"/>
    </source>
</evidence>
<dbReference type="EMBL" id="KZ308848">
    <property type="protein sequence ID" value="KAG8234832.1"/>
    <property type="molecule type" value="Genomic_DNA"/>
</dbReference>
<gene>
    <name evidence="2" type="ORF">J437_LFUL015547</name>
</gene>
<sequence>MSSAICESTSGSGIPQGEILKNELQELVSRWCDIPVLLEERIKKLDQGIITVEKFYEGERWLSAWLLEIEKLLVSLNVEEIQDEEAKLTKFDDTTVVAEGNSLEDNAALLNKTVKDMDAYKERVAAIEMDAHQIIENAEKSFSSEISYKLDELMKRWKMVEQRAKESYNKIETYIQKREKVLEMVDELTKWLRGLEEELPPKMPINSSAELFQLKAKFQDFKERVDGRTQEFRDVNETGNDLILSFCGKGESVQNMARKFTQLNAKWTEVTDQIYARSKFLKEASHQYGEFRALVAQEMDWLDKLERRLRKSPKSAADAEEISEELDDLENYMRNHPEARLARIQEIGRMLVEGEVTAQSVASDVDTLTNRWSTLSQQ</sequence>
<dbReference type="GO" id="GO:0005737">
    <property type="term" value="C:cytoplasm"/>
    <property type="evidence" value="ECO:0007669"/>
    <property type="project" value="UniProtKB-ARBA"/>
</dbReference>
<keyword evidence="3" id="KW-1185">Reference proteome</keyword>
<dbReference type="Proteomes" id="UP000792457">
    <property type="component" value="Unassembled WGS sequence"/>
</dbReference>
<dbReference type="CDD" id="cd00176">
    <property type="entry name" value="SPEC"/>
    <property type="match status" value="1"/>
</dbReference>
<feature type="non-terminal residue" evidence="2">
    <location>
        <position position="1"/>
    </location>
</feature>
<proteinExistence type="predicted"/>
<protein>
    <submittedName>
        <fullName evidence="2">Uncharacterized protein</fullName>
    </submittedName>
</protein>
<comment type="caution">
    <text evidence="2">The sequence shown here is derived from an EMBL/GenBank/DDBJ whole genome shotgun (WGS) entry which is preliminary data.</text>
</comment>
<dbReference type="SUPFAM" id="SSF46966">
    <property type="entry name" value="Spectrin repeat"/>
    <property type="match status" value="3"/>
</dbReference>
<name>A0A8K0P6F3_LADFU</name>
<dbReference type="Pfam" id="PF00435">
    <property type="entry name" value="Spectrin"/>
    <property type="match status" value="2"/>
</dbReference>
<dbReference type="SMART" id="SM00150">
    <property type="entry name" value="SPEC"/>
    <property type="match status" value="3"/>
</dbReference>
<accession>A0A8K0P6F3</accession>
<evidence type="ECO:0000256" key="1">
    <source>
        <dbReference type="ARBA" id="ARBA00022737"/>
    </source>
</evidence>
<evidence type="ECO:0000313" key="3">
    <source>
        <dbReference type="Proteomes" id="UP000792457"/>
    </source>
</evidence>
<dbReference type="OrthoDB" id="18740at2759"/>
<reference evidence="2" key="1">
    <citation type="submission" date="2013-04" db="EMBL/GenBank/DDBJ databases">
        <authorList>
            <person name="Qu J."/>
            <person name="Murali S.C."/>
            <person name="Bandaranaike D."/>
            <person name="Bellair M."/>
            <person name="Blankenburg K."/>
            <person name="Chao H."/>
            <person name="Dinh H."/>
            <person name="Doddapaneni H."/>
            <person name="Downs B."/>
            <person name="Dugan-Rocha S."/>
            <person name="Elkadiri S."/>
            <person name="Gnanaolivu R.D."/>
            <person name="Hernandez B."/>
            <person name="Javaid M."/>
            <person name="Jayaseelan J.C."/>
            <person name="Lee S."/>
            <person name="Li M."/>
            <person name="Ming W."/>
            <person name="Munidasa M."/>
            <person name="Muniz J."/>
            <person name="Nguyen L."/>
            <person name="Ongeri F."/>
            <person name="Osuji N."/>
            <person name="Pu L.-L."/>
            <person name="Puazo M."/>
            <person name="Qu C."/>
            <person name="Quiroz J."/>
            <person name="Raj R."/>
            <person name="Weissenberger G."/>
            <person name="Xin Y."/>
            <person name="Zou X."/>
            <person name="Han Y."/>
            <person name="Richards S."/>
            <person name="Worley K."/>
            <person name="Muzny D."/>
            <person name="Gibbs R."/>
        </authorList>
    </citation>
    <scope>NUCLEOTIDE SEQUENCE</scope>
    <source>
        <strain evidence="2">Sampled in the wild</strain>
    </source>
</reference>
<dbReference type="InterPro" id="IPR018159">
    <property type="entry name" value="Spectrin/alpha-actinin"/>
</dbReference>
<organism evidence="2 3">
    <name type="scientific">Ladona fulva</name>
    <name type="common">Scarce chaser dragonfly</name>
    <name type="synonym">Libellula fulva</name>
    <dbReference type="NCBI Taxonomy" id="123851"/>
    <lineage>
        <taxon>Eukaryota</taxon>
        <taxon>Metazoa</taxon>
        <taxon>Ecdysozoa</taxon>
        <taxon>Arthropoda</taxon>
        <taxon>Hexapoda</taxon>
        <taxon>Insecta</taxon>
        <taxon>Pterygota</taxon>
        <taxon>Palaeoptera</taxon>
        <taxon>Odonata</taxon>
        <taxon>Epiprocta</taxon>
        <taxon>Anisoptera</taxon>
        <taxon>Libelluloidea</taxon>
        <taxon>Libellulidae</taxon>
        <taxon>Ladona</taxon>
    </lineage>
</organism>
<reference evidence="2" key="2">
    <citation type="submission" date="2017-10" db="EMBL/GenBank/DDBJ databases">
        <title>Ladona fulva Genome sequencing and assembly.</title>
        <authorList>
            <person name="Murali S."/>
            <person name="Richards S."/>
            <person name="Bandaranaike D."/>
            <person name="Bellair M."/>
            <person name="Blankenburg K."/>
            <person name="Chao H."/>
            <person name="Dinh H."/>
            <person name="Doddapaneni H."/>
            <person name="Dugan-Rocha S."/>
            <person name="Elkadiri S."/>
            <person name="Gnanaolivu R."/>
            <person name="Hernandez B."/>
            <person name="Skinner E."/>
            <person name="Javaid M."/>
            <person name="Lee S."/>
            <person name="Li M."/>
            <person name="Ming W."/>
            <person name="Munidasa M."/>
            <person name="Muniz J."/>
            <person name="Nguyen L."/>
            <person name="Hughes D."/>
            <person name="Osuji N."/>
            <person name="Pu L.-L."/>
            <person name="Puazo M."/>
            <person name="Qu C."/>
            <person name="Quiroz J."/>
            <person name="Raj R."/>
            <person name="Weissenberger G."/>
            <person name="Xin Y."/>
            <person name="Zou X."/>
            <person name="Han Y."/>
            <person name="Worley K."/>
            <person name="Muzny D."/>
            <person name="Gibbs R."/>
        </authorList>
    </citation>
    <scope>NUCLEOTIDE SEQUENCE</scope>
    <source>
        <strain evidence="2">Sampled in the wild</strain>
    </source>
</reference>
<dbReference type="AlphaFoldDB" id="A0A8K0P6F3"/>
<dbReference type="InterPro" id="IPR002017">
    <property type="entry name" value="Spectrin_repeat"/>
</dbReference>